<dbReference type="PANTHER" id="PTHR11683">
    <property type="entry name" value="MYELIN PROTEOLIPID"/>
    <property type="match status" value="1"/>
</dbReference>
<dbReference type="GO" id="GO:0005886">
    <property type="term" value="C:plasma membrane"/>
    <property type="evidence" value="ECO:0007669"/>
    <property type="project" value="TreeGrafter"/>
</dbReference>
<feature type="transmembrane region" description="Helical" evidence="2">
    <location>
        <begin position="104"/>
        <end position="128"/>
    </location>
</feature>
<feature type="transmembrane region" description="Helical" evidence="2">
    <location>
        <begin position="149"/>
        <end position="182"/>
    </location>
</feature>
<evidence type="ECO:0000256" key="2">
    <source>
        <dbReference type="SAM" id="Phobius"/>
    </source>
</evidence>
<dbReference type="PRINTS" id="PR00214">
    <property type="entry name" value="MYELINPLP"/>
</dbReference>
<evidence type="ECO:0000256" key="1">
    <source>
        <dbReference type="SAM" id="MobiDB-lite"/>
    </source>
</evidence>
<feature type="region of interest" description="Disordered" evidence="1">
    <location>
        <begin position="1"/>
        <end position="24"/>
    </location>
</feature>
<dbReference type="GO" id="GO:0031175">
    <property type="term" value="P:neuron projection development"/>
    <property type="evidence" value="ECO:0007669"/>
    <property type="project" value="TreeGrafter"/>
</dbReference>
<protein>
    <submittedName>
        <fullName evidence="3">Myelin proteolipid protein (PLP or lipophilin) domain-containing protein</fullName>
    </submittedName>
</protein>
<dbReference type="AlphaFoldDB" id="A0AAD4QZN7"/>
<evidence type="ECO:0000313" key="4">
    <source>
        <dbReference type="Proteomes" id="UP001201812"/>
    </source>
</evidence>
<dbReference type="PANTHER" id="PTHR11683:SF12">
    <property type="entry name" value="M6, ISOFORM F"/>
    <property type="match status" value="1"/>
</dbReference>
<reference evidence="3" key="1">
    <citation type="submission" date="2022-01" db="EMBL/GenBank/DDBJ databases">
        <title>Genome Sequence Resource for Two Populations of Ditylenchus destructor, the Migratory Endoparasitic Phytonematode.</title>
        <authorList>
            <person name="Zhang H."/>
            <person name="Lin R."/>
            <person name="Xie B."/>
        </authorList>
    </citation>
    <scope>NUCLEOTIDE SEQUENCE</scope>
    <source>
        <strain evidence="3">BazhouSP</strain>
    </source>
</reference>
<dbReference type="InterPro" id="IPR001614">
    <property type="entry name" value="Myelin_PLP"/>
</dbReference>
<accession>A0AAD4QZN7</accession>
<dbReference type="Pfam" id="PF01275">
    <property type="entry name" value="Myelin_PLP"/>
    <property type="match status" value="1"/>
</dbReference>
<keyword evidence="2" id="KW-0472">Membrane</keyword>
<organism evidence="3 4">
    <name type="scientific">Ditylenchus destructor</name>
    <dbReference type="NCBI Taxonomy" id="166010"/>
    <lineage>
        <taxon>Eukaryota</taxon>
        <taxon>Metazoa</taxon>
        <taxon>Ecdysozoa</taxon>
        <taxon>Nematoda</taxon>
        <taxon>Chromadorea</taxon>
        <taxon>Rhabditida</taxon>
        <taxon>Tylenchina</taxon>
        <taxon>Tylenchomorpha</taxon>
        <taxon>Sphaerularioidea</taxon>
        <taxon>Anguinidae</taxon>
        <taxon>Anguininae</taxon>
        <taxon>Ditylenchus</taxon>
    </lineage>
</organism>
<proteinExistence type="predicted"/>
<gene>
    <name evidence="3" type="ORF">DdX_09907</name>
</gene>
<dbReference type="EMBL" id="JAKKPZ010000020">
    <property type="protein sequence ID" value="KAI1711946.1"/>
    <property type="molecule type" value="Genomic_DNA"/>
</dbReference>
<name>A0AAD4QZN7_9BILA</name>
<comment type="caution">
    <text evidence="3">The sequence shown here is derived from an EMBL/GenBank/DDBJ whole genome shotgun (WGS) entry which is preliminary data.</text>
</comment>
<keyword evidence="2" id="KW-1133">Transmembrane helix</keyword>
<feature type="transmembrane region" description="Helical" evidence="2">
    <location>
        <begin position="61"/>
        <end position="84"/>
    </location>
</feature>
<dbReference type="Proteomes" id="UP001201812">
    <property type="component" value="Unassembled WGS sequence"/>
</dbReference>
<feature type="transmembrane region" description="Helical" evidence="2">
    <location>
        <begin position="233"/>
        <end position="255"/>
    </location>
</feature>
<keyword evidence="2" id="KW-0812">Transmembrane</keyword>
<keyword evidence="4" id="KW-1185">Reference proteome</keyword>
<evidence type="ECO:0000313" key="3">
    <source>
        <dbReference type="EMBL" id="KAI1711946.1"/>
    </source>
</evidence>
<feature type="compositionally biased region" description="Polar residues" evidence="1">
    <location>
        <begin position="13"/>
        <end position="22"/>
    </location>
</feature>
<sequence length="397" mass="43874">MLHKKNSLEKGLVSSSPASSNGFHPPRGGGIQRVFDEYHPFSATQHPPKDGCLSRVPYSSLMAFVMCFIGVVLFAIMMVWSFNASVEQVRRALNITDIPWLDKVHILFVITALLMVTVALVLLCIGILSTGSTREEVYKRESARQGGRISCVVAILLSYFLTILWLGIVAITAVLSFVYYIFGELCASLHAYTENDCLDFNVLRPIVKEISESTLTLCGGNVQQFCAVTNTVLVWYVFGFIGSMIVCLGLVQFIASNAANYAHVNSEQRYSELNEVLMSETGGYPLSRVNSGLGNSNKGLDDPMQFHVDHHPQYNPMPQIHAPIGTMQRRPLPNIALPGYQHSVRMRNDAYQGFGGDPFPQPAGVRHNPNGGAFSNVRRNSYHNSLNGSSGWINTMY</sequence>